<organism evidence="7 8">
    <name type="scientific">Staphylotrichum longicolle</name>
    <dbReference type="NCBI Taxonomy" id="669026"/>
    <lineage>
        <taxon>Eukaryota</taxon>
        <taxon>Fungi</taxon>
        <taxon>Dikarya</taxon>
        <taxon>Ascomycota</taxon>
        <taxon>Pezizomycotina</taxon>
        <taxon>Sordariomycetes</taxon>
        <taxon>Sordariomycetidae</taxon>
        <taxon>Sordariales</taxon>
        <taxon>Chaetomiaceae</taxon>
        <taxon>Staphylotrichum</taxon>
    </lineage>
</organism>
<evidence type="ECO:0008006" key="9">
    <source>
        <dbReference type="Google" id="ProtNLM"/>
    </source>
</evidence>
<keyword evidence="2 5" id="KW-0349">Heme</keyword>
<evidence type="ECO:0000256" key="6">
    <source>
        <dbReference type="SAM" id="Phobius"/>
    </source>
</evidence>
<dbReference type="PANTHER" id="PTHR24305">
    <property type="entry name" value="CYTOCHROME P450"/>
    <property type="match status" value="1"/>
</dbReference>
<dbReference type="GO" id="GO:0020037">
    <property type="term" value="F:heme binding"/>
    <property type="evidence" value="ECO:0007669"/>
    <property type="project" value="InterPro"/>
</dbReference>
<dbReference type="Proteomes" id="UP001197093">
    <property type="component" value="Unassembled WGS sequence"/>
</dbReference>
<dbReference type="EMBL" id="JAHCVI010000001">
    <property type="protein sequence ID" value="KAG7292488.1"/>
    <property type="molecule type" value="Genomic_DNA"/>
</dbReference>
<sequence length="563" mass="65489">MGMTYTPDHIMAAGTAITFVVLRKLDLSLLWWPVGLLMHIFAYWFIWHALLWPLIFSELRHVPTVPGFPLWGQFLPIITEECGLPQRRWHYEHGPVIRYFFPLGFERLSLADEESISHVTNKNPYNFPKPLRAKLWMMRILGDGVLLAEGQEHIDQRKTLNAGFSTSAIRSFVPIFWQKSLLMVDQQQLEFQELEKDGAEVMKIDALDWLNRCTLDIIGIAGFKFELGALLDPLLPLRNAYKLVFKFDSWSRTMHGIQAFFPQSQRWPCQMNKDMEEARVIIQDKAETIIREKLHIAEKNKSGKDVLTLIAQENLKQRSEGFPGLSRDNIRDQIMTFLGAGHDTTATGAAWTIQLLANFPEIQDRLRNEIRERMPFLFNPDWHFDPDAPVTDPDLLPYLSNVCRESLRHIPPIPMTVREALRDDVIKGYKIPKGTILYMLANAINHMYWFWGDEPNDFDPDRWDDLPETVVPSAMLTFLQGPRGCIGRKFAEIEMKILLCVMLSRWEFLPDYSTKDPEDWKMWRLVLRPKYGVPMLVRPVPEWDGVSYFSRPHYDKPMDGSAD</sequence>
<keyword evidence="3 5" id="KW-0479">Metal-binding</keyword>
<gene>
    <name evidence="7" type="ORF">NEMBOFW57_002523</name>
</gene>
<keyword evidence="6" id="KW-0812">Transmembrane</keyword>
<protein>
    <recommendedName>
        <fullName evidence="9">Cytochrome P450</fullName>
    </recommendedName>
</protein>
<dbReference type="CDD" id="cd11069">
    <property type="entry name" value="CYP_FUM15-like"/>
    <property type="match status" value="1"/>
</dbReference>
<evidence type="ECO:0000256" key="4">
    <source>
        <dbReference type="ARBA" id="ARBA00023004"/>
    </source>
</evidence>
<dbReference type="Gene3D" id="1.10.630.10">
    <property type="entry name" value="Cytochrome P450"/>
    <property type="match status" value="1"/>
</dbReference>
<feature type="binding site" description="axial binding residue" evidence="5">
    <location>
        <position position="485"/>
    </location>
    <ligand>
        <name>heme</name>
        <dbReference type="ChEBI" id="CHEBI:30413"/>
    </ligand>
    <ligandPart>
        <name>Fe</name>
        <dbReference type="ChEBI" id="CHEBI:18248"/>
    </ligandPart>
</feature>
<evidence type="ECO:0000256" key="1">
    <source>
        <dbReference type="ARBA" id="ARBA00010617"/>
    </source>
</evidence>
<dbReference type="GO" id="GO:0004497">
    <property type="term" value="F:monooxygenase activity"/>
    <property type="evidence" value="ECO:0007669"/>
    <property type="project" value="InterPro"/>
</dbReference>
<feature type="transmembrane region" description="Helical" evidence="6">
    <location>
        <begin position="29"/>
        <end position="51"/>
    </location>
</feature>
<dbReference type="AlphaFoldDB" id="A0AAD4I4T9"/>
<evidence type="ECO:0000313" key="7">
    <source>
        <dbReference type="EMBL" id="KAG7292488.1"/>
    </source>
</evidence>
<dbReference type="InterPro" id="IPR036396">
    <property type="entry name" value="Cyt_P450_sf"/>
</dbReference>
<evidence type="ECO:0000256" key="5">
    <source>
        <dbReference type="PIRSR" id="PIRSR602401-1"/>
    </source>
</evidence>
<comment type="caution">
    <text evidence="7">The sequence shown here is derived from an EMBL/GenBank/DDBJ whole genome shotgun (WGS) entry which is preliminary data.</text>
</comment>
<dbReference type="Pfam" id="PF00067">
    <property type="entry name" value="p450"/>
    <property type="match status" value="1"/>
</dbReference>
<keyword evidence="4 5" id="KW-0408">Iron</keyword>
<keyword evidence="6" id="KW-0472">Membrane</keyword>
<reference evidence="7" key="1">
    <citation type="submission" date="2023-02" db="EMBL/GenBank/DDBJ databases">
        <authorList>
            <person name="Palmer J.M."/>
        </authorList>
    </citation>
    <scope>NUCLEOTIDE SEQUENCE</scope>
    <source>
        <strain evidence="7">FW57</strain>
    </source>
</reference>
<dbReference type="InterPro" id="IPR050121">
    <property type="entry name" value="Cytochrome_P450_monoxygenase"/>
</dbReference>
<dbReference type="GO" id="GO:0005506">
    <property type="term" value="F:iron ion binding"/>
    <property type="evidence" value="ECO:0007669"/>
    <property type="project" value="InterPro"/>
</dbReference>
<dbReference type="PANTHER" id="PTHR24305:SF166">
    <property type="entry name" value="CYTOCHROME P450 12A4, MITOCHONDRIAL-RELATED"/>
    <property type="match status" value="1"/>
</dbReference>
<dbReference type="SUPFAM" id="SSF48264">
    <property type="entry name" value="Cytochrome P450"/>
    <property type="match status" value="1"/>
</dbReference>
<dbReference type="GO" id="GO:0016705">
    <property type="term" value="F:oxidoreductase activity, acting on paired donors, with incorporation or reduction of molecular oxygen"/>
    <property type="evidence" value="ECO:0007669"/>
    <property type="project" value="InterPro"/>
</dbReference>
<evidence type="ECO:0000256" key="3">
    <source>
        <dbReference type="ARBA" id="ARBA00022723"/>
    </source>
</evidence>
<keyword evidence="8" id="KW-1185">Reference proteome</keyword>
<name>A0AAD4I4T9_9PEZI</name>
<proteinExistence type="inferred from homology"/>
<dbReference type="PRINTS" id="PR00385">
    <property type="entry name" value="P450"/>
</dbReference>
<accession>A0AAD4I4T9</accession>
<evidence type="ECO:0000256" key="2">
    <source>
        <dbReference type="ARBA" id="ARBA00022617"/>
    </source>
</evidence>
<comment type="similarity">
    <text evidence="1">Belongs to the cytochrome P450 family.</text>
</comment>
<dbReference type="PRINTS" id="PR00463">
    <property type="entry name" value="EP450I"/>
</dbReference>
<comment type="cofactor">
    <cofactor evidence="5">
        <name>heme</name>
        <dbReference type="ChEBI" id="CHEBI:30413"/>
    </cofactor>
</comment>
<dbReference type="InterPro" id="IPR001128">
    <property type="entry name" value="Cyt_P450"/>
</dbReference>
<dbReference type="InterPro" id="IPR002401">
    <property type="entry name" value="Cyt_P450_E_grp-I"/>
</dbReference>
<keyword evidence="6" id="KW-1133">Transmembrane helix</keyword>
<evidence type="ECO:0000313" key="8">
    <source>
        <dbReference type="Proteomes" id="UP001197093"/>
    </source>
</evidence>